<comment type="caution">
    <text evidence="1">The sequence shown here is derived from an EMBL/GenBank/DDBJ whole genome shotgun (WGS) entry which is preliminary data.</text>
</comment>
<keyword evidence="2" id="KW-1185">Reference proteome</keyword>
<proteinExistence type="predicted"/>
<accession>A0AAN9MNJ1</accession>
<evidence type="ECO:0000313" key="1">
    <source>
        <dbReference type="EMBL" id="KAK7355423.1"/>
    </source>
</evidence>
<sequence>MASSWRICQDRLQLFNGRAAQIEQSALEPTSTDEDHQQHSEDALEIKVKLGTFDLIWLPPASEEFILSWLNLSKDEIVKVILEGVNSNSFVLLRDSLATDDGPRYSDEAGVVQMTRVEKKENILEKSIGKLKETGTDVWQGTQLLANDVAAAMGLLKRALIGEELTEKEKKTLKRTLTDMASVV</sequence>
<dbReference type="Proteomes" id="UP001374584">
    <property type="component" value="Unassembled WGS sequence"/>
</dbReference>
<dbReference type="AlphaFoldDB" id="A0AAN9MNJ1"/>
<dbReference type="EMBL" id="JAYMYR010000006">
    <property type="protein sequence ID" value="KAK7355423.1"/>
    <property type="molecule type" value="Genomic_DNA"/>
</dbReference>
<organism evidence="1 2">
    <name type="scientific">Phaseolus coccineus</name>
    <name type="common">Scarlet runner bean</name>
    <name type="synonym">Phaseolus multiflorus</name>
    <dbReference type="NCBI Taxonomy" id="3886"/>
    <lineage>
        <taxon>Eukaryota</taxon>
        <taxon>Viridiplantae</taxon>
        <taxon>Streptophyta</taxon>
        <taxon>Embryophyta</taxon>
        <taxon>Tracheophyta</taxon>
        <taxon>Spermatophyta</taxon>
        <taxon>Magnoliopsida</taxon>
        <taxon>eudicotyledons</taxon>
        <taxon>Gunneridae</taxon>
        <taxon>Pentapetalae</taxon>
        <taxon>rosids</taxon>
        <taxon>fabids</taxon>
        <taxon>Fabales</taxon>
        <taxon>Fabaceae</taxon>
        <taxon>Papilionoideae</taxon>
        <taxon>50 kb inversion clade</taxon>
        <taxon>NPAAA clade</taxon>
        <taxon>indigoferoid/millettioid clade</taxon>
        <taxon>Phaseoleae</taxon>
        <taxon>Phaseolus</taxon>
    </lineage>
</organism>
<name>A0AAN9MNJ1_PHACN</name>
<gene>
    <name evidence="1" type="ORF">VNO80_14678</name>
</gene>
<reference evidence="1 2" key="1">
    <citation type="submission" date="2024-01" db="EMBL/GenBank/DDBJ databases">
        <title>The genomes of 5 underutilized Papilionoideae crops provide insights into root nodulation and disease resistanc.</title>
        <authorList>
            <person name="Jiang F."/>
        </authorList>
    </citation>
    <scope>NUCLEOTIDE SEQUENCE [LARGE SCALE GENOMIC DNA]</scope>
    <source>
        <strain evidence="1">JINMINGXINNONG_FW02</strain>
        <tissue evidence="1">Leaves</tissue>
    </source>
</reference>
<evidence type="ECO:0000313" key="2">
    <source>
        <dbReference type="Proteomes" id="UP001374584"/>
    </source>
</evidence>
<protein>
    <submittedName>
        <fullName evidence="1">Uncharacterized protein</fullName>
    </submittedName>
</protein>